<dbReference type="Pfam" id="PF13281">
    <property type="entry name" value="MAP3K_TRAF_bd"/>
    <property type="match status" value="1"/>
</dbReference>
<dbReference type="eggNOG" id="COG0457">
    <property type="taxonomic scope" value="Bacteria"/>
</dbReference>
<sequence>MPQKPLCFVLMPFGIKPAPTGQGAINFDRIYNQAIKSAIEDAGLAPLRADEEKTGGIIHKPMFERLLLCEYAVADLTTANANVFYELGVRHTARPCTTQALFAQQQPIPFDVHFLRALPYDLGPDNRFAEPEAQALRETLAERLQTLREQAIQPDTKDSPLFQLLGEWQPDLSRLKTDLFREQTAYNQALKERMAAARYQERSQGLAELRQLQQELAAHLDSQEVGVLVDLLLSYRALEGWNEMIALYEILPETLKHSILVREQLAFALNRRAGEAQRPEDRQRALAVLKEVEAQQGPSAETGGLMGRIYKDWWDETRHSHPRSARGYLKQAIAAYRRGFEADWRDAYPGINAVTLLDIRGEPEDKVQRDRLLPVVRFAVERRLEGKSPDYWDYATLLELAVLETDREAAGRHLDDALAAVRESWESKTTARNLDLIRQARAARGETMDWIEELIQALKDKVQGVSQ</sequence>
<reference evidence="3" key="1">
    <citation type="submission" date="2010-04" db="EMBL/GenBank/DDBJ databases">
        <title>Complete genome sequence of Nitrosococcus halophilus Nc4, a salt-adapted, aerobic obligate ammonia-oxidizing sulfur purple bacterium.</title>
        <authorList>
            <consortium name="US DOE Joint Genome Institute"/>
            <person name="Campbell M.A."/>
            <person name="Malfatti S.A."/>
            <person name="Chain P.S.G."/>
            <person name="Heidelberg J.F."/>
            <person name="Ward B.B."/>
            <person name="Klotz M.G."/>
        </authorList>
    </citation>
    <scope>NUCLEOTIDE SEQUENCE [LARGE SCALE GENOMIC DNA]</scope>
    <source>
        <strain evidence="3">Nc4</strain>
    </source>
</reference>
<evidence type="ECO:0000313" key="3">
    <source>
        <dbReference type="Proteomes" id="UP000001844"/>
    </source>
</evidence>
<protein>
    <recommendedName>
        <fullName evidence="1">MAP3K TRAFs-binding domain-containing protein</fullName>
    </recommendedName>
</protein>
<proteinExistence type="predicted"/>
<dbReference type="EMBL" id="CP001798">
    <property type="protein sequence ID" value="ADE15642.1"/>
    <property type="molecule type" value="Genomic_DNA"/>
</dbReference>
<dbReference type="Proteomes" id="UP000001844">
    <property type="component" value="Chromosome"/>
</dbReference>
<dbReference type="RefSeq" id="WP_013033502.1">
    <property type="nucleotide sequence ID" value="NC_013960.1"/>
</dbReference>
<organism evidence="2 3">
    <name type="scientific">Nitrosococcus halophilus (strain Nc4)</name>
    <dbReference type="NCBI Taxonomy" id="472759"/>
    <lineage>
        <taxon>Bacteria</taxon>
        <taxon>Pseudomonadati</taxon>
        <taxon>Pseudomonadota</taxon>
        <taxon>Gammaproteobacteria</taxon>
        <taxon>Chromatiales</taxon>
        <taxon>Chromatiaceae</taxon>
        <taxon>Nitrosococcus</taxon>
    </lineage>
</organism>
<dbReference type="InterPro" id="IPR025136">
    <property type="entry name" value="MAP3K_TRAF-bd"/>
</dbReference>
<keyword evidence="3" id="KW-1185">Reference proteome</keyword>
<gene>
    <name evidence="2" type="ordered locus">Nhal_2563</name>
</gene>
<accession>D5BWI5</accession>
<evidence type="ECO:0000259" key="1">
    <source>
        <dbReference type="Pfam" id="PF13281"/>
    </source>
</evidence>
<dbReference type="AlphaFoldDB" id="D5BWI5"/>
<dbReference type="OrthoDB" id="5180013at2"/>
<feature type="domain" description="MAP3K TRAFs-binding" evidence="1">
    <location>
        <begin position="83"/>
        <end position="448"/>
    </location>
</feature>
<dbReference type="STRING" id="472759.Nhal_2563"/>
<dbReference type="KEGG" id="nhl:Nhal_2563"/>
<dbReference type="HOGENOM" id="CLU_049144_0_0_6"/>
<evidence type="ECO:0000313" key="2">
    <source>
        <dbReference type="EMBL" id="ADE15642.1"/>
    </source>
</evidence>
<name>D5BWI5_NITHN</name>